<dbReference type="RefSeq" id="YP_010050766.1">
    <property type="nucleotide sequence ID" value="NC_054433.1"/>
</dbReference>
<evidence type="ECO:0000313" key="1">
    <source>
        <dbReference type="EMBL" id="QEA10833.1"/>
    </source>
</evidence>
<proteinExistence type="predicted"/>
<dbReference type="GeneID" id="63911501"/>
<reference evidence="1 2" key="1">
    <citation type="journal article" date="2020" name="PLoS ONE">
        <title>Weirdo19ES is a novel singleton mycobacteriophage that selects for glycolipid deficient phage-resistant M. smegmatis mutants.</title>
        <authorList>
            <person name="Suarez C.A."/>
            <person name="Franceschelli J.J."/>
            <person name="Tasselli S.E."/>
            <person name="Morbidoni H.R."/>
        </authorList>
    </citation>
    <scope>NUCLEOTIDE SEQUENCE [LARGE SCALE GENOMIC DNA]</scope>
</reference>
<dbReference type="KEGG" id="vg:63911501"/>
<sequence length="103" mass="11408">MFTLPPHLQAELDQHEARDRNNADEVIALYREHSEAAHGGEPSPCARTLVMLRALGMKIDPATHMPVPDKAFDVFEAASLLAALAERLVIAEREIVRRIEAGQ</sequence>
<protein>
    <submittedName>
        <fullName evidence="1">Uncharacterized protein</fullName>
    </submittedName>
</protein>
<keyword evidence="2" id="KW-1185">Reference proteome</keyword>
<dbReference type="EMBL" id="MN103533">
    <property type="protein sequence ID" value="QEA10833.1"/>
    <property type="molecule type" value="Genomic_DNA"/>
</dbReference>
<accession>A0A6M2YST8</accession>
<name>A0A6M2YST8_9CAUD</name>
<organism evidence="1 2">
    <name type="scientific">Mycobacterium phage Weirdo19</name>
    <dbReference type="NCBI Taxonomy" id="2601610"/>
    <lineage>
        <taxon>Viruses</taxon>
        <taxon>Duplodnaviria</taxon>
        <taxon>Heunggongvirae</taxon>
        <taxon>Uroviricota</taxon>
        <taxon>Caudoviricetes</taxon>
        <taxon>Rosariovirus</taxon>
        <taxon>Rosariovirus Weirdo19ES</taxon>
    </lineage>
</organism>
<dbReference type="Proteomes" id="UP000501191">
    <property type="component" value="Segment"/>
</dbReference>
<evidence type="ECO:0000313" key="2">
    <source>
        <dbReference type="Proteomes" id="UP000501191"/>
    </source>
</evidence>